<keyword evidence="2" id="KW-0812">Transmembrane</keyword>
<accession>A0A1I3X188</accession>
<sequence>MGKDLNSRTPAGGPPRPDGNLGAVRKLVNGVLVSVGTVYLATNSIVVTIIAAAVAVALAALYLIARR</sequence>
<gene>
    <name evidence="3" type="ORF">SAMN05421835_11492</name>
</gene>
<dbReference type="Proteomes" id="UP000199025">
    <property type="component" value="Unassembled WGS sequence"/>
</dbReference>
<evidence type="ECO:0000313" key="4">
    <source>
        <dbReference type="Proteomes" id="UP000199025"/>
    </source>
</evidence>
<feature type="transmembrane region" description="Helical" evidence="2">
    <location>
        <begin position="45"/>
        <end position="65"/>
    </location>
</feature>
<evidence type="ECO:0000256" key="1">
    <source>
        <dbReference type="SAM" id="MobiDB-lite"/>
    </source>
</evidence>
<keyword evidence="4" id="KW-1185">Reference proteome</keyword>
<reference evidence="3 4" key="1">
    <citation type="submission" date="2016-10" db="EMBL/GenBank/DDBJ databases">
        <authorList>
            <person name="de Groot N.N."/>
        </authorList>
    </citation>
    <scope>NUCLEOTIDE SEQUENCE [LARGE SCALE GENOMIC DNA]</scope>
    <source>
        <strain evidence="3 4">DSM 44468</strain>
    </source>
</reference>
<evidence type="ECO:0000256" key="2">
    <source>
        <dbReference type="SAM" id="Phobius"/>
    </source>
</evidence>
<keyword evidence="2" id="KW-1133">Transmembrane helix</keyword>
<feature type="region of interest" description="Disordered" evidence="1">
    <location>
        <begin position="1"/>
        <end position="20"/>
    </location>
</feature>
<dbReference type="AlphaFoldDB" id="A0A1I3X188"/>
<organism evidence="3 4">
    <name type="scientific">Amycolatopsis sacchari</name>
    <dbReference type="NCBI Taxonomy" id="115433"/>
    <lineage>
        <taxon>Bacteria</taxon>
        <taxon>Bacillati</taxon>
        <taxon>Actinomycetota</taxon>
        <taxon>Actinomycetes</taxon>
        <taxon>Pseudonocardiales</taxon>
        <taxon>Pseudonocardiaceae</taxon>
        <taxon>Amycolatopsis</taxon>
    </lineage>
</organism>
<evidence type="ECO:0000313" key="3">
    <source>
        <dbReference type="EMBL" id="SFK13330.1"/>
    </source>
</evidence>
<name>A0A1I3X188_9PSEU</name>
<keyword evidence="2" id="KW-0472">Membrane</keyword>
<dbReference type="EMBL" id="FORP01000014">
    <property type="protein sequence ID" value="SFK13330.1"/>
    <property type="molecule type" value="Genomic_DNA"/>
</dbReference>
<protein>
    <submittedName>
        <fullName evidence="3">Uncharacterized protein</fullName>
    </submittedName>
</protein>
<proteinExistence type="predicted"/>